<feature type="compositionally biased region" description="Polar residues" evidence="1">
    <location>
        <begin position="1"/>
        <end position="17"/>
    </location>
</feature>
<name>A0A9W4U268_9PLEO</name>
<feature type="compositionally biased region" description="Low complexity" evidence="1">
    <location>
        <begin position="18"/>
        <end position="36"/>
    </location>
</feature>
<dbReference type="AlphaFoldDB" id="A0A9W4U268"/>
<reference evidence="2" key="1">
    <citation type="submission" date="2023-01" db="EMBL/GenBank/DDBJ databases">
        <authorList>
            <person name="Van Ghelder C."/>
            <person name="Rancurel C."/>
        </authorList>
    </citation>
    <scope>NUCLEOTIDE SEQUENCE</scope>
    <source>
        <strain evidence="2">CNCM I-4278</strain>
    </source>
</reference>
<feature type="region of interest" description="Disordered" evidence="1">
    <location>
        <begin position="1"/>
        <end position="46"/>
    </location>
</feature>
<gene>
    <name evidence="2" type="ORF">PDIGIT_LOCUS9</name>
</gene>
<protein>
    <submittedName>
        <fullName evidence="2">Uncharacterized protein</fullName>
    </submittedName>
</protein>
<keyword evidence="3" id="KW-1185">Reference proteome</keyword>
<evidence type="ECO:0000313" key="2">
    <source>
        <dbReference type="EMBL" id="CAI6225596.1"/>
    </source>
</evidence>
<comment type="caution">
    <text evidence="2">The sequence shown here is derived from an EMBL/GenBank/DDBJ whole genome shotgun (WGS) entry which is preliminary data.</text>
</comment>
<evidence type="ECO:0000256" key="1">
    <source>
        <dbReference type="SAM" id="MobiDB-lite"/>
    </source>
</evidence>
<feature type="compositionally biased region" description="Polar residues" evidence="1">
    <location>
        <begin position="37"/>
        <end position="46"/>
    </location>
</feature>
<dbReference type="Proteomes" id="UP001152607">
    <property type="component" value="Unassembled WGS sequence"/>
</dbReference>
<evidence type="ECO:0000313" key="3">
    <source>
        <dbReference type="Proteomes" id="UP001152607"/>
    </source>
</evidence>
<sequence>MNTANPLKPQLTHTSTMSSDGSISLAASSDPSSYPPNTGTSRFGNSAASITSLYDDRKRAHKSAVVQALTDPALTKLMERTA</sequence>
<organism evidence="2 3">
    <name type="scientific">Periconia digitata</name>
    <dbReference type="NCBI Taxonomy" id="1303443"/>
    <lineage>
        <taxon>Eukaryota</taxon>
        <taxon>Fungi</taxon>
        <taxon>Dikarya</taxon>
        <taxon>Ascomycota</taxon>
        <taxon>Pezizomycotina</taxon>
        <taxon>Dothideomycetes</taxon>
        <taxon>Pleosporomycetidae</taxon>
        <taxon>Pleosporales</taxon>
        <taxon>Massarineae</taxon>
        <taxon>Periconiaceae</taxon>
        <taxon>Periconia</taxon>
    </lineage>
</organism>
<accession>A0A9W4U268</accession>
<dbReference type="OrthoDB" id="10463923at2759"/>
<proteinExistence type="predicted"/>
<dbReference type="EMBL" id="CAOQHR010000001">
    <property type="protein sequence ID" value="CAI6225596.1"/>
    <property type="molecule type" value="Genomic_DNA"/>
</dbReference>